<dbReference type="InterPro" id="IPR012337">
    <property type="entry name" value="RNaseH-like_sf"/>
</dbReference>
<evidence type="ECO:0000256" key="7">
    <source>
        <dbReference type="ARBA" id="ARBA00022801"/>
    </source>
</evidence>
<evidence type="ECO:0000256" key="1">
    <source>
        <dbReference type="ARBA" id="ARBA00000077"/>
    </source>
</evidence>
<comment type="similarity">
    <text evidence="2">Belongs to the RNase H family.</text>
</comment>
<dbReference type="RefSeq" id="XP_066829338.1">
    <property type="nucleotide sequence ID" value="XM_066972396.1"/>
</dbReference>
<gene>
    <name evidence="9" type="ORF">LODBEIA_P24000</name>
</gene>
<protein>
    <recommendedName>
        <fullName evidence="3">ribonuclease H</fullName>
        <ecNumber evidence="3">3.1.26.4</ecNumber>
    </recommendedName>
</protein>
<evidence type="ECO:0000313" key="10">
    <source>
        <dbReference type="Proteomes" id="UP001497383"/>
    </source>
</evidence>
<keyword evidence="5" id="KW-0479">Metal-binding</keyword>
<dbReference type="Gene3D" id="3.30.420.10">
    <property type="entry name" value="Ribonuclease H-like superfamily/Ribonuclease H"/>
    <property type="match status" value="1"/>
</dbReference>
<evidence type="ECO:0000259" key="8">
    <source>
        <dbReference type="PROSITE" id="PS50879"/>
    </source>
</evidence>
<evidence type="ECO:0000256" key="5">
    <source>
        <dbReference type="ARBA" id="ARBA00022723"/>
    </source>
</evidence>
<dbReference type="InterPro" id="IPR002156">
    <property type="entry name" value="RNaseH_domain"/>
</dbReference>
<accession>A0ABP0ZMQ8</accession>
<evidence type="ECO:0000256" key="4">
    <source>
        <dbReference type="ARBA" id="ARBA00022722"/>
    </source>
</evidence>
<proteinExistence type="inferred from homology"/>
<dbReference type="EMBL" id="OZ022407">
    <property type="protein sequence ID" value="CAK9438067.1"/>
    <property type="molecule type" value="Genomic_DNA"/>
</dbReference>
<keyword evidence="6" id="KW-0255">Endonuclease</keyword>
<dbReference type="EC" id="3.1.26.4" evidence="3"/>
<evidence type="ECO:0000313" key="9">
    <source>
        <dbReference type="EMBL" id="CAK9438067.1"/>
    </source>
</evidence>
<dbReference type="GeneID" id="92207596"/>
<dbReference type="Proteomes" id="UP001497383">
    <property type="component" value="Chromosome 3"/>
</dbReference>
<dbReference type="PANTHER" id="PTHR10642:SF26">
    <property type="entry name" value="RIBONUCLEASE H1"/>
    <property type="match status" value="1"/>
</dbReference>
<keyword evidence="10" id="KW-1185">Reference proteome</keyword>
<name>A0ABP0ZMQ8_9ASCO</name>
<comment type="catalytic activity">
    <reaction evidence="1">
        <text>Endonucleolytic cleavage to 5'-phosphomonoester.</text>
        <dbReference type="EC" id="3.1.26.4"/>
    </reaction>
</comment>
<keyword evidence="4" id="KW-0540">Nuclease</keyword>
<dbReference type="InterPro" id="IPR036397">
    <property type="entry name" value="RNaseH_sf"/>
</dbReference>
<feature type="domain" description="RNase H type-1" evidence="8">
    <location>
        <begin position="2"/>
        <end position="175"/>
    </location>
</feature>
<evidence type="ECO:0000256" key="6">
    <source>
        <dbReference type="ARBA" id="ARBA00022759"/>
    </source>
</evidence>
<dbReference type="PROSITE" id="PS50879">
    <property type="entry name" value="RNASE_H_1"/>
    <property type="match status" value="1"/>
</dbReference>
<dbReference type="Pfam" id="PF00075">
    <property type="entry name" value="RNase_H"/>
    <property type="match status" value="1"/>
</dbReference>
<sequence length="301" mass="33855">MATSIVTIYTDGSCIRAYGNTQRRAGAGVYSPERPDLSRSMPLSQLETTNHAYTNQRAELHALIIGLNLIFQEKAKRSHDSKCIFFELYSDARSAINLITTQGPAFRRRYGEDFNNWVNSKHQPVANADLINQAMEIYRKINRLFPGSFALLHCYGHSGNIGNEEADRLAKKACECCQVCHVTGAVSSIFRRRASDYSAAMSEQNAHQAICVAEMPTTSDCDQVESERSAPGQRVLDQVVPVVEETVDNRDNAPNGERTYSLFGTLWQALKLSWRTLCKCTSTCLFAMIWQSWDKFQDCIE</sequence>
<evidence type="ECO:0000256" key="2">
    <source>
        <dbReference type="ARBA" id="ARBA00005300"/>
    </source>
</evidence>
<dbReference type="PANTHER" id="PTHR10642">
    <property type="entry name" value="RIBONUCLEASE H1"/>
    <property type="match status" value="1"/>
</dbReference>
<organism evidence="9 10">
    <name type="scientific">Lodderomyces beijingensis</name>
    <dbReference type="NCBI Taxonomy" id="1775926"/>
    <lineage>
        <taxon>Eukaryota</taxon>
        <taxon>Fungi</taxon>
        <taxon>Dikarya</taxon>
        <taxon>Ascomycota</taxon>
        <taxon>Saccharomycotina</taxon>
        <taxon>Pichiomycetes</taxon>
        <taxon>Debaryomycetaceae</taxon>
        <taxon>Candida/Lodderomyces clade</taxon>
        <taxon>Lodderomyces</taxon>
    </lineage>
</organism>
<evidence type="ECO:0000256" key="3">
    <source>
        <dbReference type="ARBA" id="ARBA00012180"/>
    </source>
</evidence>
<keyword evidence="7" id="KW-0378">Hydrolase</keyword>
<dbReference type="InterPro" id="IPR050092">
    <property type="entry name" value="RNase_H"/>
</dbReference>
<dbReference type="CDD" id="cd09280">
    <property type="entry name" value="RNase_HI_eukaryote_like"/>
    <property type="match status" value="1"/>
</dbReference>
<dbReference type="SUPFAM" id="SSF53098">
    <property type="entry name" value="Ribonuclease H-like"/>
    <property type="match status" value="1"/>
</dbReference>
<reference evidence="9 10" key="1">
    <citation type="submission" date="2024-03" db="EMBL/GenBank/DDBJ databases">
        <authorList>
            <person name="Brejova B."/>
        </authorList>
    </citation>
    <scope>NUCLEOTIDE SEQUENCE [LARGE SCALE GENOMIC DNA]</scope>
    <source>
        <strain evidence="9 10">CBS 14171</strain>
    </source>
</reference>